<dbReference type="STRING" id="3827.A0A1S2X9Z9"/>
<evidence type="ECO:0000256" key="1">
    <source>
        <dbReference type="SAM" id="SignalP"/>
    </source>
</evidence>
<dbReference type="eggNOG" id="ENOG502RXIJ">
    <property type="taxonomic scope" value="Eukaryota"/>
</dbReference>
<dbReference type="PaxDb" id="3827-XP_004485962.1"/>
<dbReference type="AlphaFoldDB" id="A0A1S2X9Z9"/>
<dbReference type="PANTHER" id="PTHR36806">
    <property type="entry name" value="ADENINE PHOSPHORIBOSYLTRANSFERASE"/>
    <property type="match status" value="1"/>
</dbReference>
<dbReference type="GeneID" id="101495581"/>
<dbReference type="KEGG" id="cam:101495581"/>
<keyword evidence="1" id="KW-0732">Signal</keyword>
<organism evidence="2 3">
    <name type="scientific">Cicer arietinum</name>
    <name type="common">Chickpea</name>
    <name type="synonym">Garbanzo</name>
    <dbReference type="NCBI Taxonomy" id="3827"/>
    <lineage>
        <taxon>Eukaryota</taxon>
        <taxon>Viridiplantae</taxon>
        <taxon>Streptophyta</taxon>
        <taxon>Embryophyta</taxon>
        <taxon>Tracheophyta</taxon>
        <taxon>Spermatophyta</taxon>
        <taxon>Magnoliopsida</taxon>
        <taxon>eudicotyledons</taxon>
        <taxon>Gunneridae</taxon>
        <taxon>Pentapetalae</taxon>
        <taxon>rosids</taxon>
        <taxon>fabids</taxon>
        <taxon>Fabales</taxon>
        <taxon>Fabaceae</taxon>
        <taxon>Papilionoideae</taxon>
        <taxon>50 kb inversion clade</taxon>
        <taxon>NPAAA clade</taxon>
        <taxon>Hologalegina</taxon>
        <taxon>IRL clade</taxon>
        <taxon>Cicereae</taxon>
        <taxon>Cicer</taxon>
    </lineage>
</organism>
<evidence type="ECO:0000313" key="3">
    <source>
        <dbReference type="RefSeq" id="XP_004485962.1"/>
    </source>
</evidence>
<evidence type="ECO:0000313" key="2">
    <source>
        <dbReference type="Proteomes" id="UP000087171"/>
    </source>
</evidence>
<accession>A0A1S2X9Z9</accession>
<dbReference type="Proteomes" id="UP000087171">
    <property type="component" value="Chromosome Ca1"/>
</dbReference>
<reference evidence="2" key="1">
    <citation type="journal article" date="2013" name="Nat. Biotechnol.">
        <title>Draft genome sequence of chickpea (Cicer arietinum) provides a resource for trait improvement.</title>
        <authorList>
            <person name="Varshney R.K."/>
            <person name="Song C."/>
            <person name="Saxena R.K."/>
            <person name="Azam S."/>
            <person name="Yu S."/>
            <person name="Sharpe A.G."/>
            <person name="Cannon S."/>
            <person name="Baek J."/>
            <person name="Rosen B.D."/>
            <person name="Tar'an B."/>
            <person name="Millan T."/>
            <person name="Zhang X."/>
            <person name="Ramsay L.D."/>
            <person name="Iwata A."/>
            <person name="Wang Y."/>
            <person name="Nelson W."/>
            <person name="Farmer A.D."/>
            <person name="Gaur P.M."/>
            <person name="Soderlund C."/>
            <person name="Penmetsa R.V."/>
            <person name="Xu C."/>
            <person name="Bharti A.K."/>
            <person name="He W."/>
            <person name="Winter P."/>
            <person name="Zhao S."/>
            <person name="Hane J.K."/>
            <person name="Carrasquilla-Garcia N."/>
            <person name="Condie J.A."/>
            <person name="Upadhyaya H.D."/>
            <person name="Luo M.C."/>
            <person name="Thudi M."/>
            <person name="Gowda C.L."/>
            <person name="Singh N.P."/>
            <person name="Lichtenzveig J."/>
            <person name="Gali K.K."/>
            <person name="Rubio J."/>
            <person name="Nadarajan N."/>
            <person name="Dolezel J."/>
            <person name="Bansal K.C."/>
            <person name="Xu X."/>
            <person name="Edwards D."/>
            <person name="Zhang G."/>
            <person name="Kahl G."/>
            <person name="Gil J."/>
            <person name="Singh K.B."/>
            <person name="Datta S.K."/>
            <person name="Jackson S.A."/>
            <person name="Wang J."/>
            <person name="Cook D.R."/>
        </authorList>
    </citation>
    <scope>NUCLEOTIDE SEQUENCE [LARGE SCALE GENOMIC DNA]</scope>
    <source>
        <strain evidence="2">cv. CDC Frontier</strain>
    </source>
</reference>
<gene>
    <name evidence="3" type="primary">LOC101495581</name>
</gene>
<dbReference type="OrthoDB" id="641593at2759"/>
<reference evidence="3" key="2">
    <citation type="submission" date="2025-08" db="UniProtKB">
        <authorList>
            <consortium name="RefSeq"/>
        </authorList>
    </citation>
    <scope>IDENTIFICATION</scope>
    <source>
        <tissue evidence="3">Etiolated seedlings</tissue>
    </source>
</reference>
<proteinExistence type="predicted"/>
<protein>
    <submittedName>
        <fullName evidence="3">Uncharacterized protein LOC101495581</fullName>
    </submittedName>
</protein>
<name>A0A1S2X9Z9_CICAR</name>
<feature type="signal peptide" evidence="1">
    <location>
        <begin position="1"/>
        <end position="26"/>
    </location>
</feature>
<feature type="chain" id="PRO_5010277064" evidence="1">
    <location>
        <begin position="27"/>
        <end position="212"/>
    </location>
</feature>
<keyword evidence="2" id="KW-1185">Reference proteome</keyword>
<dbReference type="RefSeq" id="XP_004485962.1">
    <property type="nucleotide sequence ID" value="XM_004485905.3"/>
</dbReference>
<sequence length="212" mass="24055">MTTVRSISTLLFFVAILLITPSKSQSFSFSSYYDFRNLFSLAQSIFTGVANLRTNRGDVAGANRARSIANSLENVTGFGFWKLVWSAWSWKWLWKGIPFTELYGAVSDINEFLRGLNELTRMESAAERTVWLSQNYQNLLIVTKSLSRKLLKAFGQSEVMREIVETLRIEVVEGGLIRDCLLLGGNDLKDLIHTAKDLLLQFFPVTDKDPEL</sequence>